<gene>
    <name evidence="3" type="ORF">H8S20_01480</name>
</gene>
<evidence type="ECO:0000259" key="2">
    <source>
        <dbReference type="PROSITE" id="PS50943"/>
    </source>
</evidence>
<dbReference type="PANTHER" id="PTHR46558:SF11">
    <property type="entry name" value="HTH-TYPE TRANSCRIPTIONAL REGULATOR XRE"/>
    <property type="match status" value="1"/>
</dbReference>
<dbReference type="Pfam" id="PF01381">
    <property type="entry name" value="HTH_3"/>
    <property type="match status" value="1"/>
</dbReference>
<dbReference type="InterPro" id="IPR001387">
    <property type="entry name" value="Cro/C1-type_HTH"/>
</dbReference>
<dbReference type="SUPFAM" id="SSF47413">
    <property type="entry name" value="lambda repressor-like DNA-binding domains"/>
    <property type="match status" value="1"/>
</dbReference>
<keyword evidence="4" id="KW-1185">Reference proteome</keyword>
<dbReference type="SMART" id="SM00530">
    <property type="entry name" value="HTH_XRE"/>
    <property type="match status" value="1"/>
</dbReference>
<dbReference type="PANTHER" id="PTHR46558">
    <property type="entry name" value="TRACRIPTIONAL REGULATORY PROTEIN-RELATED-RELATED"/>
    <property type="match status" value="1"/>
</dbReference>
<protein>
    <submittedName>
        <fullName evidence="3">Helix-turn-helix transcriptional regulator</fullName>
    </submittedName>
</protein>
<name>A0ABR7D9I7_9CLOT</name>
<accession>A0ABR7D9I7</accession>
<keyword evidence="1" id="KW-0238">DNA-binding</keyword>
<feature type="domain" description="HTH cro/C1-type" evidence="2">
    <location>
        <begin position="8"/>
        <end position="62"/>
    </location>
</feature>
<evidence type="ECO:0000313" key="3">
    <source>
        <dbReference type="EMBL" id="MBC5627558.1"/>
    </source>
</evidence>
<dbReference type="RefSeq" id="WP_186859106.1">
    <property type="nucleotide sequence ID" value="NZ_JACOOO010000001.1"/>
</dbReference>
<organism evidence="3 4">
    <name type="scientific">Clostridium hominis</name>
    <dbReference type="NCBI Taxonomy" id="2763036"/>
    <lineage>
        <taxon>Bacteria</taxon>
        <taxon>Bacillati</taxon>
        <taxon>Bacillota</taxon>
        <taxon>Clostridia</taxon>
        <taxon>Eubacteriales</taxon>
        <taxon>Clostridiaceae</taxon>
        <taxon>Clostridium</taxon>
    </lineage>
</organism>
<comment type="caution">
    <text evidence="3">The sequence shown here is derived from an EMBL/GenBank/DDBJ whole genome shotgun (WGS) entry which is preliminary data.</text>
</comment>
<sequence length="144" mass="17079">MITFGERLKELRNSKKLTQKQLADIFYLNKSSISRYENNSQMPENEILQKLADFFEVSIDYLLCRTDEQMPPISNNSLSKKEKLDIEKEALHMIENIDNADVIEFCGTPADDDDKEFLRMAYERFLSDVRVYNKMKYTPKKYKK</sequence>
<dbReference type="InterPro" id="IPR010982">
    <property type="entry name" value="Lambda_DNA-bd_dom_sf"/>
</dbReference>
<dbReference type="EMBL" id="JACOOO010000001">
    <property type="protein sequence ID" value="MBC5627558.1"/>
    <property type="molecule type" value="Genomic_DNA"/>
</dbReference>
<dbReference type="CDD" id="cd00093">
    <property type="entry name" value="HTH_XRE"/>
    <property type="match status" value="1"/>
</dbReference>
<evidence type="ECO:0000313" key="4">
    <source>
        <dbReference type="Proteomes" id="UP000596929"/>
    </source>
</evidence>
<dbReference type="Proteomes" id="UP000596929">
    <property type="component" value="Unassembled WGS sequence"/>
</dbReference>
<evidence type="ECO:0000256" key="1">
    <source>
        <dbReference type="ARBA" id="ARBA00023125"/>
    </source>
</evidence>
<proteinExistence type="predicted"/>
<dbReference type="PROSITE" id="PS50943">
    <property type="entry name" value="HTH_CROC1"/>
    <property type="match status" value="1"/>
</dbReference>
<dbReference type="Gene3D" id="1.10.260.40">
    <property type="entry name" value="lambda repressor-like DNA-binding domains"/>
    <property type="match status" value="1"/>
</dbReference>
<reference evidence="3 4" key="1">
    <citation type="submission" date="2020-08" db="EMBL/GenBank/DDBJ databases">
        <title>Genome public.</title>
        <authorList>
            <person name="Liu C."/>
            <person name="Sun Q."/>
        </authorList>
    </citation>
    <scope>NUCLEOTIDE SEQUENCE [LARGE SCALE GENOMIC DNA]</scope>
    <source>
        <strain evidence="3 4">NSJ-6</strain>
    </source>
</reference>